<keyword evidence="3" id="KW-0560">Oxidoreductase</keyword>
<sequence length="443" mass="49068">MTERKRQMILGLMLNGVGMHQASWRKSDSRVEEAYSLSLYRDAVRAAEAAKIHLIFLADSPLHSQKLFPVRPLRFLESVTLGSALAAISDNIGIVCTLSTTFTEPYNIARQLTSLDHISNGRVGWNIVTSYDGAHHYSDQPMLDHSARHKRASEYVEVISRLFNSVDKAALVMDRERGIFGDPSHVHIEKYEGEVFRISGPVNMPRGPQGRPVYAQAGTSESGKSLAAAYADMVYALSPTLEEAQDYYADLKARTAKAGRNPDHIKVLPGCSPVIGESEAEALSMHRQLNDLINFEVGVAQLQDLLPGVNLAAYDLDEAVPAEAFPETTTVQVMQSRYELYRYMSVERRFTVRQMVEHNCTAGGHWSPVGSAEKIAEEMHHRFNNAGADGFNMSALYQPGGVTRITNLLVPALQARGCFRTEYEPGTLRDNLGLPYPEEIGRG</sequence>
<feature type="binding site" evidence="6">
    <location>
        <position position="59"/>
    </location>
    <ligand>
        <name>FMN</name>
        <dbReference type="ChEBI" id="CHEBI:58210"/>
    </ligand>
</feature>
<keyword evidence="2 6" id="KW-0288">FMN</keyword>
<evidence type="ECO:0000256" key="2">
    <source>
        <dbReference type="ARBA" id="ARBA00022643"/>
    </source>
</evidence>
<dbReference type="PIRSF" id="PIRSF000337">
    <property type="entry name" value="NTA_MOA"/>
    <property type="match status" value="1"/>
</dbReference>
<comment type="similarity">
    <text evidence="5">Belongs to the NtaA/SnaA/DszA monooxygenase family.</text>
</comment>
<protein>
    <submittedName>
        <fullName evidence="8">FMN-dependent oxidoreductase (Nitrilotriacetate monooxygenase family)</fullName>
    </submittedName>
</protein>
<evidence type="ECO:0000256" key="1">
    <source>
        <dbReference type="ARBA" id="ARBA00022630"/>
    </source>
</evidence>
<dbReference type="InterPro" id="IPR016215">
    <property type="entry name" value="NTA_MOA"/>
</dbReference>
<dbReference type="RefSeq" id="WP_170147500.1">
    <property type="nucleotide sequence ID" value="NZ_JAHBRY010000001.1"/>
</dbReference>
<gene>
    <name evidence="8" type="ORF">C7450_11682</name>
</gene>
<keyword evidence="1 6" id="KW-0285">Flavoprotein</keyword>
<evidence type="ECO:0000256" key="4">
    <source>
        <dbReference type="ARBA" id="ARBA00023033"/>
    </source>
</evidence>
<dbReference type="InterPro" id="IPR011251">
    <property type="entry name" value="Luciferase-like_dom"/>
</dbReference>
<evidence type="ECO:0000313" key="8">
    <source>
        <dbReference type="EMBL" id="PXW52508.1"/>
    </source>
</evidence>
<dbReference type="InterPro" id="IPR051260">
    <property type="entry name" value="Diverse_substr_monoxygenases"/>
</dbReference>
<proteinExistence type="inferred from homology"/>
<dbReference type="Proteomes" id="UP000248021">
    <property type="component" value="Unassembled WGS sequence"/>
</dbReference>
<evidence type="ECO:0000256" key="5">
    <source>
        <dbReference type="ARBA" id="ARBA00033748"/>
    </source>
</evidence>
<accession>A0A2V3TW64</accession>
<dbReference type="GO" id="GO:0016705">
    <property type="term" value="F:oxidoreductase activity, acting on paired donors, with incorporation or reduction of molecular oxygen"/>
    <property type="evidence" value="ECO:0007669"/>
    <property type="project" value="InterPro"/>
</dbReference>
<keyword evidence="4 8" id="KW-0503">Monooxygenase</keyword>
<evidence type="ECO:0000259" key="7">
    <source>
        <dbReference type="Pfam" id="PF00296"/>
    </source>
</evidence>
<evidence type="ECO:0000256" key="3">
    <source>
        <dbReference type="ARBA" id="ARBA00023002"/>
    </source>
</evidence>
<dbReference type="CDD" id="cd01095">
    <property type="entry name" value="Nitrilotriacetate_monoxgenase"/>
    <property type="match status" value="1"/>
</dbReference>
<dbReference type="NCBIfam" id="TIGR03860">
    <property type="entry name" value="FMN_nitrolo"/>
    <property type="match status" value="1"/>
</dbReference>
<dbReference type="InterPro" id="IPR036661">
    <property type="entry name" value="Luciferase-like_sf"/>
</dbReference>
<dbReference type="PANTHER" id="PTHR30011:SF16">
    <property type="entry name" value="C2H2 FINGER DOMAIN TRANSCRIPTION FACTOR (EUROFUNG)-RELATED"/>
    <property type="match status" value="1"/>
</dbReference>
<dbReference type="GO" id="GO:0004497">
    <property type="term" value="F:monooxygenase activity"/>
    <property type="evidence" value="ECO:0007669"/>
    <property type="project" value="UniProtKB-KW"/>
</dbReference>
<feature type="binding site" evidence="6">
    <location>
        <position position="145"/>
    </location>
    <ligand>
        <name>FMN</name>
        <dbReference type="ChEBI" id="CHEBI:58210"/>
    </ligand>
</feature>
<dbReference type="AlphaFoldDB" id="A0A2V3TW64"/>
<organism evidence="8 9">
    <name type="scientific">Chelatococcus asaccharovorans</name>
    <dbReference type="NCBI Taxonomy" id="28210"/>
    <lineage>
        <taxon>Bacteria</taxon>
        <taxon>Pseudomonadati</taxon>
        <taxon>Pseudomonadota</taxon>
        <taxon>Alphaproteobacteria</taxon>
        <taxon>Hyphomicrobiales</taxon>
        <taxon>Chelatococcaceae</taxon>
        <taxon>Chelatococcus</taxon>
    </lineage>
</organism>
<dbReference type="EMBL" id="QJJK01000016">
    <property type="protein sequence ID" value="PXW52508.1"/>
    <property type="molecule type" value="Genomic_DNA"/>
</dbReference>
<dbReference type="SUPFAM" id="SSF51679">
    <property type="entry name" value="Bacterial luciferase-like"/>
    <property type="match status" value="1"/>
</dbReference>
<reference evidence="8 9" key="1">
    <citation type="submission" date="2018-05" db="EMBL/GenBank/DDBJ databases">
        <title>Genomic Encyclopedia of Type Strains, Phase IV (KMG-IV): sequencing the most valuable type-strain genomes for metagenomic binning, comparative biology and taxonomic classification.</title>
        <authorList>
            <person name="Goeker M."/>
        </authorList>
    </citation>
    <scope>NUCLEOTIDE SEQUENCE [LARGE SCALE GENOMIC DNA]</scope>
    <source>
        <strain evidence="8 9">DSM 6462</strain>
    </source>
</reference>
<dbReference type="Gene3D" id="3.20.20.30">
    <property type="entry name" value="Luciferase-like domain"/>
    <property type="match status" value="1"/>
</dbReference>
<feature type="binding site" evidence="6">
    <location>
        <position position="97"/>
    </location>
    <ligand>
        <name>FMN</name>
        <dbReference type="ChEBI" id="CHEBI:58210"/>
    </ligand>
</feature>
<evidence type="ECO:0000313" key="9">
    <source>
        <dbReference type="Proteomes" id="UP000248021"/>
    </source>
</evidence>
<name>A0A2V3TW64_9HYPH</name>
<evidence type="ECO:0000256" key="6">
    <source>
        <dbReference type="PIRSR" id="PIRSR000337-1"/>
    </source>
</evidence>
<comment type="caution">
    <text evidence="8">The sequence shown here is derived from an EMBL/GenBank/DDBJ whole genome shotgun (WGS) entry which is preliminary data.</text>
</comment>
<feature type="binding site" evidence="6">
    <location>
        <position position="220"/>
    </location>
    <ligand>
        <name>FMN</name>
        <dbReference type="ChEBI" id="CHEBI:58210"/>
    </ligand>
</feature>
<dbReference type="Pfam" id="PF00296">
    <property type="entry name" value="Bac_luciferase"/>
    <property type="match status" value="1"/>
</dbReference>
<dbReference type="PANTHER" id="PTHR30011">
    <property type="entry name" value="ALKANESULFONATE MONOOXYGENASE-RELATED"/>
    <property type="match status" value="1"/>
</dbReference>
<feature type="domain" description="Luciferase-like" evidence="7">
    <location>
        <begin position="35"/>
        <end position="389"/>
    </location>
</feature>
<keyword evidence="9" id="KW-1185">Reference proteome</keyword>